<reference evidence="1" key="1">
    <citation type="journal article" date="2023" name="G3 (Bethesda)">
        <title>Whole genome assemblies of Zophobas morio and Tenebrio molitor.</title>
        <authorList>
            <person name="Kaur S."/>
            <person name="Stinson S.A."/>
            <person name="diCenzo G.C."/>
        </authorList>
    </citation>
    <scope>NUCLEOTIDE SEQUENCE</scope>
    <source>
        <strain evidence="1">QUZm001</strain>
    </source>
</reference>
<evidence type="ECO:0000313" key="1">
    <source>
        <dbReference type="EMBL" id="KAJ3665570.1"/>
    </source>
</evidence>
<accession>A0AA38MNZ4</accession>
<sequence length="109" mass="12432">MELDFTVSKSIAHAQYCSNKSISNIILPFQKQVSITRLETIGLTLNQSVDIREQLLYEQLEDTPGKVGAMAFIKLQDTLQKYTGYQELKLVSKVLQGKNVEKRFKNEAH</sequence>
<proteinExistence type="predicted"/>
<comment type="caution">
    <text evidence="1">The sequence shown here is derived from an EMBL/GenBank/DDBJ whole genome shotgun (WGS) entry which is preliminary data.</text>
</comment>
<dbReference type="AlphaFoldDB" id="A0AA38MNZ4"/>
<evidence type="ECO:0000313" key="2">
    <source>
        <dbReference type="Proteomes" id="UP001168821"/>
    </source>
</evidence>
<dbReference type="Proteomes" id="UP001168821">
    <property type="component" value="Unassembled WGS sequence"/>
</dbReference>
<dbReference type="EMBL" id="JALNTZ010000001">
    <property type="protein sequence ID" value="KAJ3665570.1"/>
    <property type="molecule type" value="Genomic_DNA"/>
</dbReference>
<gene>
    <name evidence="1" type="ORF">Zmor_001061</name>
</gene>
<keyword evidence="2" id="KW-1185">Reference proteome</keyword>
<name>A0AA38MNZ4_9CUCU</name>
<protein>
    <submittedName>
        <fullName evidence="1">Uncharacterized protein</fullName>
    </submittedName>
</protein>
<organism evidence="1 2">
    <name type="scientific">Zophobas morio</name>
    <dbReference type="NCBI Taxonomy" id="2755281"/>
    <lineage>
        <taxon>Eukaryota</taxon>
        <taxon>Metazoa</taxon>
        <taxon>Ecdysozoa</taxon>
        <taxon>Arthropoda</taxon>
        <taxon>Hexapoda</taxon>
        <taxon>Insecta</taxon>
        <taxon>Pterygota</taxon>
        <taxon>Neoptera</taxon>
        <taxon>Endopterygota</taxon>
        <taxon>Coleoptera</taxon>
        <taxon>Polyphaga</taxon>
        <taxon>Cucujiformia</taxon>
        <taxon>Tenebrionidae</taxon>
        <taxon>Zophobas</taxon>
    </lineage>
</organism>